<keyword evidence="3" id="KW-0597">Phosphoprotein</keyword>
<keyword evidence="6 14" id="KW-0418">Kinase</keyword>
<dbReference type="PROSITE" id="PS50011">
    <property type="entry name" value="PROTEIN_KINASE_DOM"/>
    <property type="match status" value="1"/>
</dbReference>
<evidence type="ECO:0000256" key="6">
    <source>
        <dbReference type="ARBA" id="ARBA00022777"/>
    </source>
</evidence>
<sequence length="317" mass="35778">MERYEVLRDIGSGNFGVAKLVRDVWTKELYAVKLIERGQKVLLTPTHLAIVMEYAAGGELFERICSAGRFSEDEARFFFQQLISGVSYCHSMQICHRDLKLENTLLDGSTAPRLKICDFGYSKSSVLHSQPKSTVGTPAYIAPEVFSRKQYDGKIADVWSCGVTLYVMLVGAYPFEDPDDPRNFRKTIGRILSVQYSIPDYVRVSMECRHLLSRIFVANPEQRITIPEIKIHPWFLRNLPIELTDEYQSGLQNSNTNTPFQSVEEIMTIIQEARKPPEGPKLGGEHFVGSSSMDLDDMDADADLDDIETSGDFVCAL</sequence>
<evidence type="ECO:0000256" key="10">
    <source>
        <dbReference type="PROSITE-ProRule" id="PRU10141"/>
    </source>
</evidence>
<keyword evidence="5 10" id="KW-0547">Nucleotide-binding</keyword>
<evidence type="ECO:0000313" key="13">
    <source>
        <dbReference type="Proteomes" id="UP000228380"/>
    </source>
</evidence>
<evidence type="ECO:0000256" key="1">
    <source>
        <dbReference type="ARBA" id="ARBA00012513"/>
    </source>
</evidence>
<comment type="catalytic activity">
    <reaction evidence="9">
        <text>L-seryl-[protein] + ATP = O-phospho-L-seryl-[protein] + ADP + H(+)</text>
        <dbReference type="Rhea" id="RHEA:17989"/>
        <dbReference type="Rhea" id="RHEA-COMP:9863"/>
        <dbReference type="Rhea" id="RHEA-COMP:11604"/>
        <dbReference type="ChEBI" id="CHEBI:15378"/>
        <dbReference type="ChEBI" id="CHEBI:29999"/>
        <dbReference type="ChEBI" id="CHEBI:30616"/>
        <dbReference type="ChEBI" id="CHEBI:83421"/>
        <dbReference type="ChEBI" id="CHEBI:456216"/>
        <dbReference type="EC" id="2.7.11.1"/>
    </reaction>
</comment>
<dbReference type="GO" id="GO:0004674">
    <property type="term" value="F:protein serine/threonine kinase activity"/>
    <property type="evidence" value="ECO:0007669"/>
    <property type="project" value="UniProtKB-KW"/>
</dbReference>
<evidence type="ECO:0000259" key="12">
    <source>
        <dbReference type="PROSITE" id="PS50011"/>
    </source>
</evidence>
<dbReference type="InterPro" id="IPR017441">
    <property type="entry name" value="Protein_kinase_ATP_BS"/>
</dbReference>
<keyword evidence="7 10" id="KW-0067">ATP-binding</keyword>
<feature type="domain" description="Protein kinase" evidence="12">
    <location>
        <begin position="1"/>
        <end position="235"/>
    </location>
</feature>
<dbReference type="FunFam" id="1.10.510.10:FF:000085">
    <property type="entry name" value="Serine/threonine-protein kinase SRK2E"/>
    <property type="match status" value="1"/>
</dbReference>
<organism evidence="13 14">
    <name type="scientific">Phoenix dactylifera</name>
    <name type="common">Date palm</name>
    <dbReference type="NCBI Taxonomy" id="42345"/>
    <lineage>
        <taxon>Eukaryota</taxon>
        <taxon>Viridiplantae</taxon>
        <taxon>Streptophyta</taxon>
        <taxon>Embryophyta</taxon>
        <taxon>Tracheophyta</taxon>
        <taxon>Spermatophyta</taxon>
        <taxon>Magnoliopsida</taxon>
        <taxon>Liliopsida</taxon>
        <taxon>Arecaceae</taxon>
        <taxon>Coryphoideae</taxon>
        <taxon>Phoeniceae</taxon>
        <taxon>Phoenix</taxon>
    </lineage>
</organism>
<evidence type="ECO:0000256" key="7">
    <source>
        <dbReference type="ARBA" id="ARBA00022840"/>
    </source>
</evidence>
<evidence type="ECO:0000256" key="11">
    <source>
        <dbReference type="RuleBase" id="RU000304"/>
    </source>
</evidence>
<keyword evidence="4" id="KW-0808">Transferase</keyword>
<evidence type="ECO:0000256" key="4">
    <source>
        <dbReference type="ARBA" id="ARBA00022679"/>
    </source>
</evidence>
<dbReference type="InterPro" id="IPR000719">
    <property type="entry name" value="Prot_kinase_dom"/>
</dbReference>
<dbReference type="PANTHER" id="PTHR24343">
    <property type="entry name" value="SERINE/THREONINE KINASE"/>
    <property type="match status" value="1"/>
</dbReference>
<dbReference type="OrthoDB" id="193931at2759"/>
<name>A0A8B7D4L3_PHODC</name>
<dbReference type="Proteomes" id="UP000228380">
    <property type="component" value="Unplaced"/>
</dbReference>
<evidence type="ECO:0000256" key="5">
    <source>
        <dbReference type="ARBA" id="ARBA00022741"/>
    </source>
</evidence>
<dbReference type="RefSeq" id="XP_008813092.1">
    <property type="nucleotide sequence ID" value="XM_008814870.4"/>
</dbReference>
<dbReference type="AlphaFoldDB" id="A0A8B7D4L3"/>
<feature type="binding site" evidence="10">
    <location>
        <position position="33"/>
    </location>
    <ligand>
        <name>ATP</name>
        <dbReference type="ChEBI" id="CHEBI:30616"/>
    </ligand>
</feature>
<gene>
    <name evidence="14" type="primary">LOC103723820</name>
</gene>
<evidence type="ECO:0000256" key="9">
    <source>
        <dbReference type="ARBA" id="ARBA00048679"/>
    </source>
</evidence>
<dbReference type="PROSITE" id="PS00107">
    <property type="entry name" value="PROTEIN_KINASE_ATP"/>
    <property type="match status" value="1"/>
</dbReference>
<dbReference type="EC" id="2.7.11.1" evidence="1"/>
<dbReference type="PROSITE" id="PS00108">
    <property type="entry name" value="PROTEIN_KINASE_ST"/>
    <property type="match status" value="1"/>
</dbReference>
<keyword evidence="2 11" id="KW-0723">Serine/threonine-protein kinase</keyword>
<evidence type="ECO:0000313" key="14">
    <source>
        <dbReference type="RefSeq" id="XP_008813092.1"/>
    </source>
</evidence>
<dbReference type="SUPFAM" id="SSF56112">
    <property type="entry name" value="Protein kinase-like (PK-like)"/>
    <property type="match status" value="1"/>
</dbReference>
<comment type="similarity">
    <text evidence="11">Belongs to the protein kinase superfamily.</text>
</comment>
<comment type="catalytic activity">
    <reaction evidence="8">
        <text>L-threonyl-[protein] + ATP = O-phospho-L-threonyl-[protein] + ADP + H(+)</text>
        <dbReference type="Rhea" id="RHEA:46608"/>
        <dbReference type="Rhea" id="RHEA-COMP:11060"/>
        <dbReference type="Rhea" id="RHEA-COMP:11605"/>
        <dbReference type="ChEBI" id="CHEBI:15378"/>
        <dbReference type="ChEBI" id="CHEBI:30013"/>
        <dbReference type="ChEBI" id="CHEBI:30616"/>
        <dbReference type="ChEBI" id="CHEBI:61977"/>
        <dbReference type="ChEBI" id="CHEBI:456216"/>
        <dbReference type="EC" id="2.7.11.1"/>
    </reaction>
</comment>
<evidence type="ECO:0000256" key="8">
    <source>
        <dbReference type="ARBA" id="ARBA00047899"/>
    </source>
</evidence>
<protein>
    <recommendedName>
        <fullName evidence="1">non-specific serine/threonine protein kinase</fullName>
        <ecNumber evidence="1">2.7.11.1</ecNumber>
    </recommendedName>
</protein>
<dbReference type="SMART" id="SM00220">
    <property type="entry name" value="S_TKc"/>
    <property type="match status" value="1"/>
</dbReference>
<dbReference type="InterPro" id="IPR008271">
    <property type="entry name" value="Ser/Thr_kinase_AS"/>
</dbReference>
<dbReference type="GeneID" id="103723820"/>
<dbReference type="InterPro" id="IPR011009">
    <property type="entry name" value="Kinase-like_dom_sf"/>
</dbReference>
<dbReference type="GO" id="GO:0005524">
    <property type="term" value="F:ATP binding"/>
    <property type="evidence" value="ECO:0007669"/>
    <property type="project" value="UniProtKB-UniRule"/>
</dbReference>
<dbReference type="Pfam" id="PF00069">
    <property type="entry name" value="Pkinase"/>
    <property type="match status" value="1"/>
</dbReference>
<reference evidence="14" key="1">
    <citation type="submission" date="2025-08" db="UniProtKB">
        <authorList>
            <consortium name="RefSeq"/>
        </authorList>
    </citation>
    <scope>IDENTIFICATION</scope>
    <source>
        <tissue evidence="14">Young leaves</tissue>
    </source>
</reference>
<dbReference type="PANTHER" id="PTHR24343:SF476">
    <property type="entry name" value="SERINE_THREONINE-PROTEIN KINASE SRK2C"/>
    <property type="match status" value="1"/>
</dbReference>
<evidence type="ECO:0000256" key="3">
    <source>
        <dbReference type="ARBA" id="ARBA00022553"/>
    </source>
</evidence>
<keyword evidence="13" id="KW-1185">Reference proteome</keyword>
<proteinExistence type="inferred from homology"/>
<evidence type="ECO:0000256" key="2">
    <source>
        <dbReference type="ARBA" id="ARBA00022527"/>
    </source>
</evidence>
<dbReference type="Gene3D" id="1.10.510.10">
    <property type="entry name" value="Transferase(Phosphotransferase) domain 1"/>
    <property type="match status" value="1"/>
</dbReference>
<accession>A0A8B7D4L3</accession>